<dbReference type="SUPFAM" id="SSF109604">
    <property type="entry name" value="HD-domain/PDEase-like"/>
    <property type="match status" value="1"/>
</dbReference>
<keyword evidence="5" id="KW-0408">Iron</keyword>
<keyword evidence="2" id="KW-0479">Metal-binding</keyword>
<dbReference type="GO" id="GO:0000166">
    <property type="term" value="F:nucleotide binding"/>
    <property type="evidence" value="ECO:0007669"/>
    <property type="project" value="UniProtKB-KW"/>
</dbReference>
<dbReference type="InterPro" id="IPR006674">
    <property type="entry name" value="HD_domain"/>
</dbReference>
<protein>
    <recommendedName>
        <fullName evidence="1">bis(5'-nucleosyl)-tetraphosphatase (symmetrical)</fullName>
        <ecNumber evidence="1">3.6.1.41</ecNumber>
    </recommendedName>
</protein>
<dbReference type="PANTHER" id="PTHR35795:SF1">
    <property type="entry name" value="BIS(5'-NUCLEOSYL)-TETRAPHOSPHATASE, SYMMETRICAL"/>
    <property type="match status" value="1"/>
</dbReference>
<dbReference type="SMART" id="SM00471">
    <property type="entry name" value="HDc"/>
    <property type="match status" value="1"/>
</dbReference>
<evidence type="ECO:0000256" key="1">
    <source>
        <dbReference type="ARBA" id="ARBA00012506"/>
    </source>
</evidence>
<keyword evidence="4 8" id="KW-0378">Hydrolase</keyword>
<evidence type="ECO:0000256" key="6">
    <source>
        <dbReference type="ARBA" id="ARBA00049417"/>
    </source>
</evidence>
<name>A0A2Y9BDJ5_9FIRM</name>
<accession>A0A2Y9BDJ5</accession>
<proteinExistence type="predicted"/>
<dbReference type="PROSITE" id="PS51831">
    <property type="entry name" value="HD"/>
    <property type="match status" value="1"/>
</dbReference>
<feature type="domain" description="HD" evidence="7">
    <location>
        <begin position="19"/>
        <end position="134"/>
    </location>
</feature>
<dbReference type="EMBL" id="QGDL01000003">
    <property type="protein sequence ID" value="PWJ30722.1"/>
    <property type="molecule type" value="Genomic_DNA"/>
</dbReference>
<dbReference type="InterPro" id="IPR051094">
    <property type="entry name" value="Diverse_Catalytic_Enzymes"/>
</dbReference>
<evidence type="ECO:0000256" key="3">
    <source>
        <dbReference type="ARBA" id="ARBA00022741"/>
    </source>
</evidence>
<evidence type="ECO:0000313" key="9">
    <source>
        <dbReference type="Proteomes" id="UP000245845"/>
    </source>
</evidence>
<comment type="caution">
    <text evidence="8">The sequence shown here is derived from an EMBL/GenBank/DDBJ whole genome shotgun (WGS) entry which is preliminary data.</text>
</comment>
<evidence type="ECO:0000256" key="5">
    <source>
        <dbReference type="ARBA" id="ARBA00023004"/>
    </source>
</evidence>
<evidence type="ECO:0000256" key="2">
    <source>
        <dbReference type="ARBA" id="ARBA00022723"/>
    </source>
</evidence>
<organism evidence="8 9">
    <name type="scientific">Faecalicatena orotica</name>
    <dbReference type="NCBI Taxonomy" id="1544"/>
    <lineage>
        <taxon>Bacteria</taxon>
        <taxon>Bacillati</taxon>
        <taxon>Bacillota</taxon>
        <taxon>Clostridia</taxon>
        <taxon>Lachnospirales</taxon>
        <taxon>Lachnospiraceae</taxon>
        <taxon>Faecalicatena</taxon>
    </lineage>
</organism>
<dbReference type="Gene3D" id="1.10.3210.10">
    <property type="entry name" value="Hypothetical protein af1432"/>
    <property type="match status" value="1"/>
</dbReference>
<gene>
    <name evidence="8" type="ORF">A8806_103126</name>
</gene>
<dbReference type="GO" id="GO:0046872">
    <property type="term" value="F:metal ion binding"/>
    <property type="evidence" value="ECO:0007669"/>
    <property type="project" value="UniProtKB-KW"/>
</dbReference>
<dbReference type="Proteomes" id="UP000245845">
    <property type="component" value="Unassembled WGS sequence"/>
</dbReference>
<keyword evidence="3" id="KW-0547">Nucleotide-binding</keyword>
<evidence type="ECO:0000259" key="7">
    <source>
        <dbReference type="PROSITE" id="PS51831"/>
    </source>
</evidence>
<evidence type="ECO:0000313" key="8">
    <source>
        <dbReference type="EMBL" id="PWJ30722.1"/>
    </source>
</evidence>
<dbReference type="NCBIfam" id="TIGR00488">
    <property type="entry name" value="bis(5'-nucleosyl)-tetraphosphatase (symmetrical) YqeK"/>
    <property type="match status" value="1"/>
</dbReference>
<dbReference type="InterPro" id="IPR003607">
    <property type="entry name" value="HD/PDEase_dom"/>
</dbReference>
<dbReference type="InterPro" id="IPR005249">
    <property type="entry name" value="YqeK"/>
</dbReference>
<comment type="catalytic activity">
    <reaction evidence="6">
        <text>P(1),P(4)-bis(5'-adenosyl) tetraphosphate + H2O = 2 ADP + 2 H(+)</text>
        <dbReference type="Rhea" id="RHEA:24252"/>
        <dbReference type="ChEBI" id="CHEBI:15377"/>
        <dbReference type="ChEBI" id="CHEBI:15378"/>
        <dbReference type="ChEBI" id="CHEBI:58141"/>
        <dbReference type="ChEBI" id="CHEBI:456216"/>
        <dbReference type="EC" id="3.6.1.41"/>
    </reaction>
</comment>
<dbReference type="CDD" id="cd00077">
    <property type="entry name" value="HDc"/>
    <property type="match status" value="1"/>
</dbReference>
<dbReference type="GO" id="GO:0008803">
    <property type="term" value="F:bis(5'-nucleosyl)-tetraphosphatase (symmetrical) activity"/>
    <property type="evidence" value="ECO:0007669"/>
    <property type="project" value="UniProtKB-EC"/>
</dbReference>
<dbReference type="OrthoDB" id="5295945at2"/>
<dbReference type="EC" id="3.6.1.41" evidence="1"/>
<dbReference type="RefSeq" id="WP_109730360.1">
    <property type="nucleotide sequence ID" value="NZ_BAAACK010000004.1"/>
</dbReference>
<keyword evidence="9" id="KW-1185">Reference proteome</keyword>
<sequence length="189" mass="21452">MTDITGIRRKLERKLKPDRYEHTLGVMYTASSLAMRYGEDIRNALLAGLLHDCAKFCSGKEQMKLCDEYGIRLTESEVKMPALIHARLGAYLAEHEYGINEQEILGAVNYHTTGRPDMTLLEKIVYIADYIEPGRMEIPGLTRVRKAAFTDIDKAVALSAGSTISYLKGARREIDPMTVKTYEFYYKES</sequence>
<evidence type="ECO:0000256" key="4">
    <source>
        <dbReference type="ARBA" id="ARBA00022801"/>
    </source>
</evidence>
<dbReference type="AlphaFoldDB" id="A0A2Y9BDJ5"/>
<dbReference type="PANTHER" id="PTHR35795">
    <property type="entry name" value="SLR1885 PROTEIN"/>
    <property type="match status" value="1"/>
</dbReference>
<dbReference type="Pfam" id="PF01966">
    <property type="entry name" value="HD"/>
    <property type="match status" value="1"/>
</dbReference>
<reference evidence="8 9" key="1">
    <citation type="submission" date="2018-05" db="EMBL/GenBank/DDBJ databases">
        <title>The Hungate 1000. A catalogue of reference genomes from the rumen microbiome.</title>
        <authorList>
            <person name="Kelly W."/>
        </authorList>
    </citation>
    <scope>NUCLEOTIDE SEQUENCE [LARGE SCALE GENOMIC DNA]</scope>
    <source>
        <strain evidence="8 9">NLAE-zl-C242</strain>
    </source>
</reference>